<dbReference type="Proteomes" id="UP001295469">
    <property type="component" value="Chromosome C03"/>
</dbReference>
<proteinExistence type="predicted"/>
<evidence type="ECO:0000313" key="1">
    <source>
        <dbReference type="EMBL" id="CAF1712771.1"/>
    </source>
</evidence>
<dbReference type="PaxDb" id="3708-A0A078JYF5"/>
<accession>A0A078JYF5</accession>
<reference evidence="2" key="1">
    <citation type="journal article" date="2014" name="Science">
        <title>Plant genetics. Early allopolyploid evolution in the post-Neolithic Brassica napus oilseed genome.</title>
        <authorList>
            <person name="Chalhoub B."/>
            <person name="Denoeud F."/>
            <person name="Liu S."/>
            <person name="Parkin I.A."/>
            <person name="Tang H."/>
            <person name="Wang X."/>
            <person name="Chiquet J."/>
            <person name="Belcram H."/>
            <person name="Tong C."/>
            <person name="Samans B."/>
            <person name="Correa M."/>
            <person name="Da Silva C."/>
            <person name="Just J."/>
            <person name="Falentin C."/>
            <person name="Koh C.S."/>
            <person name="Le Clainche I."/>
            <person name="Bernard M."/>
            <person name="Bento P."/>
            <person name="Noel B."/>
            <person name="Labadie K."/>
            <person name="Alberti A."/>
            <person name="Charles M."/>
            <person name="Arnaud D."/>
            <person name="Guo H."/>
            <person name="Daviaud C."/>
            <person name="Alamery S."/>
            <person name="Jabbari K."/>
            <person name="Zhao M."/>
            <person name="Edger P.P."/>
            <person name="Chelaifa H."/>
            <person name="Tack D."/>
            <person name="Lassalle G."/>
            <person name="Mestiri I."/>
            <person name="Schnel N."/>
            <person name="Le Paslier M.C."/>
            <person name="Fan G."/>
            <person name="Renault V."/>
            <person name="Bayer P.E."/>
            <person name="Golicz A.A."/>
            <person name="Manoli S."/>
            <person name="Lee T.H."/>
            <person name="Thi V.H."/>
            <person name="Chalabi S."/>
            <person name="Hu Q."/>
            <person name="Fan C."/>
            <person name="Tollenaere R."/>
            <person name="Lu Y."/>
            <person name="Battail C."/>
            <person name="Shen J."/>
            <person name="Sidebottom C.H."/>
            <person name="Wang X."/>
            <person name="Canaguier A."/>
            <person name="Chauveau A."/>
            <person name="Berard A."/>
            <person name="Deniot G."/>
            <person name="Guan M."/>
            <person name="Liu Z."/>
            <person name="Sun F."/>
            <person name="Lim Y.P."/>
            <person name="Lyons E."/>
            <person name="Town C.D."/>
            <person name="Bancroft I."/>
            <person name="Wang X."/>
            <person name="Meng J."/>
            <person name="Ma J."/>
            <person name="Pires J.C."/>
            <person name="King G.J."/>
            <person name="Brunel D."/>
            <person name="Delourme R."/>
            <person name="Renard M."/>
            <person name="Aury J.M."/>
            <person name="Adams K.L."/>
            <person name="Batley J."/>
            <person name="Snowdon R.J."/>
            <person name="Tost J."/>
            <person name="Edwards D."/>
            <person name="Zhou Y."/>
            <person name="Hua W."/>
            <person name="Sharpe A.G."/>
            <person name="Paterson A.H."/>
            <person name="Guan C."/>
            <person name="Wincker P."/>
        </authorList>
    </citation>
    <scope>NUCLEOTIDE SEQUENCE [LARGE SCALE GENOMIC DNA]</scope>
</reference>
<name>A0A078JYF5_BRANA</name>
<dbReference type="STRING" id="3708.A0A078JYF5"/>
<dbReference type="Gramene" id="CDY70687">
    <property type="protein sequence ID" value="CDY70687"/>
    <property type="gene ID" value="GSBRNA2T00005319001"/>
</dbReference>
<protein>
    <submittedName>
        <fullName evidence="1">(rape) hypothetical protein</fullName>
    </submittedName>
    <submittedName>
        <fullName evidence="2">BnaCnng69350D protein</fullName>
    </submittedName>
</protein>
<organism evidence="2">
    <name type="scientific">Brassica napus</name>
    <name type="common">Rape</name>
    <dbReference type="NCBI Taxonomy" id="3708"/>
    <lineage>
        <taxon>Eukaryota</taxon>
        <taxon>Viridiplantae</taxon>
        <taxon>Streptophyta</taxon>
        <taxon>Embryophyta</taxon>
        <taxon>Tracheophyta</taxon>
        <taxon>Spermatophyta</taxon>
        <taxon>Magnoliopsida</taxon>
        <taxon>eudicotyledons</taxon>
        <taxon>Gunneridae</taxon>
        <taxon>Pentapetalae</taxon>
        <taxon>rosids</taxon>
        <taxon>malvids</taxon>
        <taxon>Brassicales</taxon>
        <taxon>Brassicaceae</taxon>
        <taxon>Brassiceae</taxon>
        <taxon>Brassica</taxon>
    </lineage>
</organism>
<dbReference type="AlphaFoldDB" id="A0A078JYF5"/>
<dbReference type="EMBL" id="HG994367">
    <property type="protein sequence ID" value="CAF1712771.1"/>
    <property type="molecule type" value="Genomic_DNA"/>
</dbReference>
<dbReference type="EMBL" id="LK042952">
    <property type="protein sequence ID" value="CDY70687.1"/>
    <property type="molecule type" value="Genomic_DNA"/>
</dbReference>
<reference evidence="1" key="3">
    <citation type="submission" date="2021-01" db="EMBL/GenBank/DDBJ databases">
        <authorList>
            <consortium name="Genoscope - CEA"/>
            <person name="William W."/>
        </authorList>
    </citation>
    <scope>NUCLEOTIDE SEQUENCE</scope>
</reference>
<evidence type="ECO:0000313" key="2">
    <source>
        <dbReference type="EMBL" id="CDY70687.1"/>
    </source>
</evidence>
<sequence length="62" mass="6896">MKLSWRKWAWGKDAMLEPAEMVKLSLYTPPGRKAEGEGGGHWAGSISSEFPVKIEAPIKKIL</sequence>
<reference evidence="2" key="2">
    <citation type="submission" date="2014-06" db="EMBL/GenBank/DDBJ databases">
        <authorList>
            <person name="Genoscope - CEA"/>
        </authorList>
    </citation>
    <scope>NUCLEOTIDE SEQUENCE</scope>
</reference>
<gene>
    <name evidence="2" type="primary">BnaCnng69350D</name>
    <name evidence="1" type="ORF">DARMORV10_C03P92380.1</name>
    <name evidence="2" type="ORF">GSBRNA2T00005319001</name>
</gene>